<dbReference type="PANTHER" id="PTHR46512:SF9">
    <property type="entry name" value="PEPTIDYLPROLYL ISOMERASE"/>
    <property type="match status" value="1"/>
</dbReference>
<keyword evidence="4" id="KW-0413">Isomerase</keyword>
<dbReference type="PROSITE" id="PS50293">
    <property type="entry name" value="TPR_REGION"/>
    <property type="match status" value="1"/>
</dbReference>
<accession>A0A914DC10</accession>
<dbReference type="GO" id="GO:0003755">
    <property type="term" value="F:peptidyl-prolyl cis-trans isomerase activity"/>
    <property type="evidence" value="ECO:0007669"/>
    <property type="project" value="UniProtKB-EC"/>
</dbReference>
<dbReference type="Proteomes" id="UP000887540">
    <property type="component" value="Unplaced"/>
</dbReference>
<reference evidence="9" key="1">
    <citation type="submission" date="2022-11" db="UniProtKB">
        <authorList>
            <consortium name="WormBaseParasite"/>
        </authorList>
    </citation>
    <scope>IDENTIFICATION</scope>
</reference>
<keyword evidence="3" id="KW-0697">Rotamase</keyword>
<comment type="catalytic activity">
    <reaction evidence="1">
        <text>[protein]-peptidylproline (omega=180) = [protein]-peptidylproline (omega=0)</text>
        <dbReference type="Rhea" id="RHEA:16237"/>
        <dbReference type="Rhea" id="RHEA-COMP:10747"/>
        <dbReference type="Rhea" id="RHEA-COMP:10748"/>
        <dbReference type="ChEBI" id="CHEBI:83833"/>
        <dbReference type="ChEBI" id="CHEBI:83834"/>
        <dbReference type="EC" id="5.2.1.8"/>
    </reaction>
</comment>
<dbReference type="PROSITE" id="PS50005">
    <property type="entry name" value="TPR"/>
    <property type="match status" value="1"/>
</dbReference>
<evidence type="ECO:0000256" key="1">
    <source>
        <dbReference type="ARBA" id="ARBA00000971"/>
    </source>
</evidence>
<dbReference type="WBParaSite" id="ACRNAN_scaffold2302.g23822.t1">
    <property type="protein sequence ID" value="ACRNAN_scaffold2302.g23822.t1"/>
    <property type="gene ID" value="ACRNAN_scaffold2302.g23822"/>
</dbReference>
<dbReference type="InterPro" id="IPR011990">
    <property type="entry name" value="TPR-like_helical_dom_sf"/>
</dbReference>
<dbReference type="PANTHER" id="PTHR46512">
    <property type="entry name" value="PEPTIDYLPROLYL ISOMERASE"/>
    <property type="match status" value="1"/>
</dbReference>
<dbReference type="SMART" id="SM00028">
    <property type="entry name" value="TPR"/>
    <property type="match status" value="1"/>
</dbReference>
<evidence type="ECO:0000256" key="6">
    <source>
        <dbReference type="PROSITE-ProRule" id="PRU00339"/>
    </source>
</evidence>
<feature type="compositionally biased region" description="Polar residues" evidence="7">
    <location>
        <begin position="117"/>
        <end position="132"/>
    </location>
</feature>
<keyword evidence="8" id="KW-1185">Reference proteome</keyword>
<protein>
    <recommendedName>
        <fullName evidence="2">peptidylprolyl isomerase</fullName>
        <ecNumber evidence="2">5.2.1.8</ecNumber>
    </recommendedName>
    <alternativeName>
        <fullName evidence="5">Rotamase</fullName>
    </alternativeName>
</protein>
<dbReference type="InterPro" id="IPR050754">
    <property type="entry name" value="FKBP4/5/8-like"/>
</dbReference>
<evidence type="ECO:0000256" key="7">
    <source>
        <dbReference type="SAM" id="MobiDB-lite"/>
    </source>
</evidence>
<evidence type="ECO:0000256" key="3">
    <source>
        <dbReference type="ARBA" id="ARBA00023110"/>
    </source>
</evidence>
<organism evidence="8 9">
    <name type="scientific">Acrobeloides nanus</name>
    <dbReference type="NCBI Taxonomy" id="290746"/>
    <lineage>
        <taxon>Eukaryota</taxon>
        <taxon>Metazoa</taxon>
        <taxon>Ecdysozoa</taxon>
        <taxon>Nematoda</taxon>
        <taxon>Chromadorea</taxon>
        <taxon>Rhabditida</taxon>
        <taxon>Tylenchina</taxon>
        <taxon>Cephalobomorpha</taxon>
        <taxon>Cephaloboidea</taxon>
        <taxon>Cephalobidae</taxon>
        <taxon>Acrobeloides</taxon>
    </lineage>
</organism>
<evidence type="ECO:0000256" key="2">
    <source>
        <dbReference type="ARBA" id="ARBA00013194"/>
    </source>
</evidence>
<feature type="repeat" description="TPR" evidence="6">
    <location>
        <begin position="34"/>
        <end position="67"/>
    </location>
</feature>
<dbReference type="EC" id="5.2.1.8" evidence="2"/>
<evidence type="ECO:0000313" key="9">
    <source>
        <dbReference type="WBParaSite" id="ACRNAN_scaffold2302.g23822.t1"/>
    </source>
</evidence>
<sequence length="132" mass="15326">MGEHVDCWFFELLNETAECIKQCDKVLEKKPQHVKALYRKGQALHQRKDYNEAIDVFKKVLEIEPTNKAAEQQIVICKQEIAHLRAQEKKRFAGMFDKLAKETEKEEQAKDHPQPMETESAQTQKAQVESTA</sequence>
<dbReference type="Gene3D" id="1.25.40.10">
    <property type="entry name" value="Tetratricopeptide repeat domain"/>
    <property type="match status" value="1"/>
</dbReference>
<keyword evidence="6" id="KW-0802">TPR repeat</keyword>
<proteinExistence type="predicted"/>
<evidence type="ECO:0000313" key="8">
    <source>
        <dbReference type="Proteomes" id="UP000887540"/>
    </source>
</evidence>
<feature type="region of interest" description="Disordered" evidence="7">
    <location>
        <begin position="100"/>
        <end position="132"/>
    </location>
</feature>
<dbReference type="InterPro" id="IPR019734">
    <property type="entry name" value="TPR_rpt"/>
</dbReference>
<evidence type="ECO:0000256" key="5">
    <source>
        <dbReference type="ARBA" id="ARBA00029569"/>
    </source>
</evidence>
<feature type="compositionally biased region" description="Basic and acidic residues" evidence="7">
    <location>
        <begin position="100"/>
        <end position="114"/>
    </location>
</feature>
<dbReference type="AlphaFoldDB" id="A0A914DC10"/>
<name>A0A914DC10_9BILA</name>
<dbReference type="SUPFAM" id="SSF48452">
    <property type="entry name" value="TPR-like"/>
    <property type="match status" value="1"/>
</dbReference>
<dbReference type="Pfam" id="PF00515">
    <property type="entry name" value="TPR_1"/>
    <property type="match status" value="1"/>
</dbReference>
<evidence type="ECO:0000256" key="4">
    <source>
        <dbReference type="ARBA" id="ARBA00023235"/>
    </source>
</evidence>